<reference evidence="2" key="2">
    <citation type="submission" date="2019-02" db="EMBL/GenBank/DDBJ databases">
        <title>Opniocepnalus argus Var Kimnra genome.</title>
        <authorList>
            <person name="Zhou C."/>
            <person name="Xiao S."/>
        </authorList>
    </citation>
    <scope>NUCLEOTIDE SEQUENCE [LARGE SCALE GENOMIC DNA]</scope>
</reference>
<dbReference type="AlphaFoldDB" id="A0A6G1Q3M2"/>
<gene>
    <name evidence="1" type="ORF">EXN66_Car012674</name>
</gene>
<evidence type="ECO:0000313" key="2">
    <source>
        <dbReference type="Proteomes" id="UP000503349"/>
    </source>
</evidence>
<proteinExistence type="predicted"/>
<evidence type="ECO:0000313" key="1">
    <source>
        <dbReference type="EMBL" id="KAF3696994.1"/>
    </source>
</evidence>
<name>A0A6G1Q3M2_CHAAH</name>
<keyword evidence="2" id="KW-1185">Reference proteome</keyword>
<organism evidence="1 2">
    <name type="scientific">Channa argus</name>
    <name type="common">Northern snakehead</name>
    <name type="synonym">Ophicephalus argus</name>
    <dbReference type="NCBI Taxonomy" id="215402"/>
    <lineage>
        <taxon>Eukaryota</taxon>
        <taxon>Metazoa</taxon>
        <taxon>Chordata</taxon>
        <taxon>Craniata</taxon>
        <taxon>Vertebrata</taxon>
        <taxon>Euteleostomi</taxon>
        <taxon>Actinopterygii</taxon>
        <taxon>Neopterygii</taxon>
        <taxon>Teleostei</taxon>
        <taxon>Neoteleostei</taxon>
        <taxon>Acanthomorphata</taxon>
        <taxon>Anabantaria</taxon>
        <taxon>Anabantiformes</taxon>
        <taxon>Channoidei</taxon>
        <taxon>Channidae</taxon>
        <taxon>Channa</taxon>
    </lineage>
</organism>
<protein>
    <submittedName>
        <fullName evidence="1">Uncharacterized protein</fullName>
    </submittedName>
</protein>
<dbReference type="EMBL" id="CM015723">
    <property type="protein sequence ID" value="KAF3696994.1"/>
    <property type="molecule type" value="Genomic_DNA"/>
</dbReference>
<sequence>MSVCRDKYRLLPVTVVAFATAIASVLRVWYTVYCIPSITHRFERMSLCFIPTNFCFICDTVISNAHKSRHCNCYPDVRFPV</sequence>
<accession>A0A6G1Q3M2</accession>
<reference evidence="1 2" key="1">
    <citation type="submission" date="2019-02" db="EMBL/GenBank/DDBJ databases">
        <title>Opniocepnalus argus genome.</title>
        <authorList>
            <person name="Zhou C."/>
            <person name="Xiao S."/>
        </authorList>
    </citation>
    <scope>NUCLEOTIDE SEQUENCE [LARGE SCALE GENOMIC DNA]</scope>
    <source>
        <strain evidence="1">OARG1902GOOAL</strain>
        <tissue evidence="1">Muscle</tissue>
    </source>
</reference>
<dbReference type="Proteomes" id="UP000503349">
    <property type="component" value="Chromosome 12"/>
</dbReference>